<dbReference type="AlphaFoldDB" id="A0A1A8YTU0"/>
<dbReference type="Proteomes" id="UP000078555">
    <property type="component" value="Unassembled WGS sequence"/>
</dbReference>
<reference evidence="3 4" key="2">
    <citation type="submission" date="2016-05" db="EMBL/GenBank/DDBJ databases">
        <authorList>
            <person name="Naeem Raeece"/>
        </authorList>
    </citation>
    <scope>NUCLEOTIDE SEQUENCE [LARGE SCALE GENOMIC DNA]</scope>
</reference>
<evidence type="ECO:0000313" key="1">
    <source>
        <dbReference type="EMBL" id="SBT34492.1"/>
    </source>
</evidence>
<dbReference type="EMBL" id="FLRE01000087">
    <property type="protein sequence ID" value="SBT34932.1"/>
    <property type="molecule type" value="Genomic_DNA"/>
</dbReference>
<sequence length="89" mass="10764">MKPLKIFNRECKRFSTLSSLKKKWQDLSSYITKDSDMSHWRELNSKLFEAENLVHKQGNEKLKKIDWTAWSDKISNKELLLWYEKEGEK</sequence>
<dbReference type="Proteomes" id="UP000078550">
    <property type="component" value="Unassembled WGS sequence"/>
</dbReference>
<evidence type="ECO:0000313" key="3">
    <source>
        <dbReference type="Proteomes" id="UP000078550"/>
    </source>
</evidence>
<accession>A0A1A8YTU0</accession>
<gene>
    <name evidence="1" type="ORF">POVWA1_022680</name>
    <name evidence="2" type="ORF">POVWA2_022480</name>
</gene>
<proteinExistence type="predicted"/>
<organism evidence="2 3">
    <name type="scientific">Plasmodium ovale wallikeri</name>
    <dbReference type="NCBI Taxonomy" id="864142"/>
    <lineage>
        <taxon>Eukaryota</taxon>
        <taxon>Sar</taxon>
        <taxon>Alveolata</taxon>
        <taxon>Apicomplexa</taxon>
        <taxon>Aconoidasida</taxon>
        <taxon>Haemosporida</taxon>
        <taxon>Plasmodiidae</taxon>
        <taxon>Plasmodium</taxon>
        <taxon>Plasmodium (Plasmodium)</taxon>
    </lineage>
</organism>
<reference evidence="2" key="1">
    <citation type="submission" date="2016-05" db="EMBL/GenBank/DDBJ databases">
        <authorList>
            <person name="Lavstsen T."/>
            <person name="Jespersen J.S."/>
        </authorList>
    </citation>
    <scope>NUCLEOTIDE SEQUENCE [LARGE SCALE GENOMIC DNA]</scope>
</reference>
<protein>
    <submittedName>
        <fullName evidence="2">Uncharacterized protein</fullName>
    </submittedName>
</protein>
<dbReference type="EMBL" id="FLRD01000070">
    <property type="protein sequence ID" value="SBT34492.1"/>
    <property type="molecule type" value="Genomic_DNA"/>
</dbReference>
<evidence type="ECO:0000313" key="4">
    <source>
        <dbReference type="Proteomes" id="UP000078555"/>
    </source>
</evidence>
<evidence type="ECO:0000313" key="2">
    <source>
        <dbReference type="EMBL" id="SBT34932.1"/>
    </source>
</evidence>
<keyword evidence="4" id="KW-1185">Reference proteome</keyword>
<name>A0A1A8YTU0_PLAOA</name>